<feature type="region of interest" description="Disordered" evidence="1">
    <location>
        <begin position="205"/>
        <end position="228"/>
    </location>
</feature>
<dbReference type="RefSeq" id="XP_062880103.1">
    <property type="nucleotide sequence ID" value="XM_063024033.1"/>
</dbReference>
<feature type="region of interest" description="Disordered" evidence="1">
    <location>
        <begin position="361"/>
        <end position="387"/>
    </location>
</feature>
<feature type="compositionally biased region" description="Basic and acidic residues" evidence="1">
    <location>
        <begin position="45"/>
        <end position="54"/>
    </location>
</feature>
<organism evidence="2 3">
    <name type="scientific">Australozyma saopauloensis</name>
    <dbReference type="NCBI Taxonomy" id="291208"/>
    <lineage>
        <taxon>Eukaryota</taxon>
        <taxon>Fungi</taxon>
        <taxon>Dikarya</taxon>
        <taxon>Ascomycota</taxon>
        <taxon>Saccharomycotina</taxon>
        <taxon>Pichiomycetes</taxon>
        <taxon>Metschnikowiaceae</taxon>
        <taxon>Australozyma</taxon>
    </lineage>
</organism>
<proteinExistence type="predicted"/>
<feature type="region of interest" description="Disordered" evidence="1">
    <location>
        <begin position="37"/>
        <end position="74"/>
    </location>
</feature>
<gene>
    <name evidence="2" type="ORF">PUMCH_005123</name>
</gene>
<evidence type="ECO:0000313" key="2">
    <source>
        <dbReference type="EMBL" id="WPK27726.1"/>
    </source>
</evidence>
<sequence>MSNDNTESFLYLSPDPVSAHAPRIATSVEKTQNLLNMAEAMDLSHSYKNEETRQNSRKSRGSPGATKQPSGSALHKHILARTGSLEVSPGFLNHSTPVAKMAGGRPKMGEKVVNSGRANTRTVSAFGSPSSDDEISFGDGVLRADSQLRELEKIVGLAPKTARSGLLEHLQVESQAYLRRFLSGKVPEHRSKQVLDGILDLDLLPDQTFDHPGPQAASPGTTPPSSRGMDFFVATGVSEDRHKPLDYPPIEPIQTVPVASNEGLALGQRDLEREKQDLELFVSRLEKVQDAFLSLTKEQERKIALQEERIVDLENQVRLLSEGSKESEDSTVLDESEVLKESTIPEESRVLRESIIPEQSKLSDNCKPHDGTKPSEEGSDSSQQNSGFGRICPLDPITAETLLDEFKSLYQRLHLELVDEVSDAECRNVLKCVMLSLAFADFDHLPAKSQQLGVFLQLVSKFLDLIHGELYGEMSTKPLDYLYNYEMDVNDGLKECLAGMTSLLTDRIHGEL</sequence>
<dbReference type="Proteomes" id="UP001338582">
    <property type="component" value="Chromosome 7"/>
</dbReference>
<evidence type="ECO:0000256" key="1">
    <source>
        <dbReference type="SAM" id="MobiDB-lite"/>
    </source>
</evidence>
<dbReference type="EMBL" id="CP138900">
    <property type="protein sequence ID" value="WPK27726.1"/>
    <property type="molecule type" value="Genomic_DNA"/>
</dbReference>
<reference evidence="2 3" key="1">
    <citation type="submission" date="2023-10" db="EMBL/GenBank/DDBJ databases">
        <title>Draft Genome Sequence of Candida saopaulonensis from a very Premature Infant with Sepsis.</title>
        <authorList>
            <person name="Ning Y."/>
            <person name="Dai R."/>
            <person name="Xiao M."/>
            <person name="Xu Y."/>
            <person name="Yan Q."/>
            <person name="Zhang L."/>
        </authorList>
    </citation>
    <scope>NUCLEOTIDE SEQUENCE [LARGE SCALE GENOMIC DNA]</scope>
    <source>
        <strain evidence="2 3">19XY460</strain>
    </source>
</reference>
<feature type="compositionally biased region" description="Basic and acidic residues" evidence="1">
    <location>
        <begin position="364"/>
        <end position="376"/>
    </location>
</feature>
<keyword evidence="3" id="KW-1185">Reference proteome</keyword>
<evidence type="ECO:0000313" key="3">
    <source>
        <dbReference type="Proteomes" id="UP001338582"/>
    </source>
</evidence>
<accession>A0AAX4HH31</accession>
<protein>
    <submittedName>
        <fullName evidence="2">Uncharacterized protein</fullName>
    </submittedName>
</protein>
<name>A0AAX4HH31_9ASCO</name>
<dbReference type="KEGG" id="asau:88176182"/>
<feature type="region of interest" description="Disordered" evidence="1">
    <location>
        <begin position="321"/>
        <end position="345"/>
    </location>
</feature>
<dbReference type="AlphaFoldDB" id="A0AAX4HH31"/>
<dbReference type="GeneID" id="88176182"/>